<dbReference type="EMBL" id="BGPR01016050">
    <property type="protein sequence ID" value="GBN71631.1"/>
    <property type="molecule type" value="Genomic_DNA"/>
</dbReference>
<name>A0A4Y2R7I5_ARAVE</name>
<comment type="caution">
    <text evidence="1">The sequence shown here is derived from an EMBL/GenBank/DDBJ whole genome shotgun (WGS) entry which is preliminary data.</text>
</comment>
<dbReference type="Proteomes" id="UP000499080">
    <property type="component" value="Unassembled WGS sequence"/>
</dbReference>
<sequence length="39" mass="4437">MTGCSCKPVCELGGKDLRWMRAQLRKAVTLFGNKEHTDR</sequence>
<reference evidence="1 2" key="1">
    <citation type="journal article" date="2019" name="Sci. Rep.">
        <title>Orb-weaving spider Araneus ventricosus genome elucidates the spidroin gene catalogue.</title>
        <authorList>
            <person name="Kono N."/>
            <person name="Nakamura H."/>
            <person name="Ohtoshi R."/>
            <person name="Moran D.A.P."/>
            <person name="Shinohara A."/>
            <person name="Yoshida Y."/>
            <person name="Fujiwara M."/>
            <person name="Mori M."/>
            <person name="Tomita M."/>
            <person name="Arakawa K."/>
        </authorList>
    </citation>
    <scope>NUCLEOTIDE SEQUENCE [LARGE SCALE GENOMIC DNA]</scope>
</reference>
<protein>
    <submittedName>
        <fullName evidence="1">Uncharacterized protein</fullName>
    </submittedName>
</protein>
<dbReference type="AlphaFoldDB" id="A0A4Y2R7I5"/>
<keyword evidence="2" id="KW-1185">Reference proteome</keyword>
<gene>
    <name evidence="1" type="ORF">AVEN_103701_1</name>
</gene>
<organism evidence="1 2">
    <name type="scientific">Araneus ventricosus</name>
    <name type="common">Orbweaver spider</name>
    <name type="synonym">Epeira ventricosa</name>
    <dbReference type="NCBI Taxonomy" id="182803"/>
    <lineage>
        <taxon>Eukaryota</taxon>
        <taxon>Metazoa</taxon>
        <taxon>Ecdysozoa</taxon>
        <taxon>Arthropoda</taxon>
        <taxon>Chelicerata</taxon>
        <taxon>Arachnida</taxon>
        <taxon>Araneae</taxon>
        <taxon>Araneomorphae</taxon>
        <taxon>Entelegynae</taxon>
        <taxon>Araneoidea</taxon>
        <taxon>Araneidae</taxon>
        <taxon>Araneus</taxon>
    </lineage>
</organism>
<feature type="non-terminal residue" evidence="1">
    <location>
        <position position="39"/>
    </location>
</feature>
<accession>A0A4Y2R7I5</accession>
<evidence type="ECO:0000313" key="2">
    <source>
        <dbReference type="Proteomes" id="UP000499080"/>
    </source>
</evidence>
<evidence type="ECO:0000313" key="1">
    <source>
        <dbReference type="EMBL" id="GBN71631.1"/>
    </source>
</evidence>
<proteinExistence type="predicted"/>